<evidence type="ECO:0000313" key="4">
    <source>
        <dbReference type="Proteomes" id="UP000274097"/>
    </source>
</evidence>
<evidence type="ECO:0000313" key="5">
    <source>
        <dbReference type="Proteomes" id="UP000278036"/>
    </source>
</evidence>
<evidence type="ECO:0000256" key="1">
    <source>
        <dbReference type="SAM" id="SignalP"/>
    </source>
</evidence>
<proteinExistence type="predicted"/>
<dbReference type="Proteomes" id="UP000274097">
    <property type="component" value="Unassembled WGS sequence"/>
</dbReference>
<dbReference type="EMBL" id="RFLX01000003">
    <property type="protein sequence ID" value="RMI26096.1"/>
    <property type="molecule type" value="Genomic_DNA"/>
</dbReference>
<dbReference type="Proteomes" id="UP000278036">
    <property type="component" value="Unassembled WGS sequence"/>
</dbReference>
<evidence type="ECO:0000313" key="3">
    <source>
        <dbReference type="EMBL" id="RMI26096.1"/>
    </source>
</evidence>
<dbReference type="InParanoid" id="A0A3A9K1T3"/>
<comment type="caution">
    <text evidence="2">The sequence shown here is derived from an EMBL/GenBank/DDBJ whole genome shotgun (WGS) entry which is preliminary data.</text>
</comment>
<feature type="signal peptide" evidence="1">
    <location>
        <begin position="1"/>
        <end position="24"/>
    </location>
</feature>
<name>A0A3A9K1T3_9PROT</name>
<reference evidence="2 5" key="1">
    <citation type="submission" date="2018-09" db="EMBL/GenBank/DDBJ databases">
        <title>Roseomonas sp. nov., isolated from feces of Tibetan antelopes in the Qinghai-Tibet plateau, China.</title>
        <authorList>
            <person name="Tian Z."/>
        </authorList>
    </citation>
    <scope>NUCLEOTIDE SEQUENCE [LARGE SCALE GENOMIC DNA]</scope>
    <source>
        <strain evidence="3 4">Z23</strain>
        <strain evidence="2 5">Z24</strain>
    </source>
</reference>
<gene>
    <name evidence="2" type="ORF">D6Z83_05075</name>
    <name evidence="3" type="ORF">EBE87_06875</name>
</gene>
<keyword evidence="1" id="KW-0732">Signal</keyword>
<feature type="chain" id="PRO_5017311145" evidence="1">
    <location>
        <begin position="25"/>
        <end position="250"/>
    </location>
</feature>
<dbReference type="InterPro" id="IPR006311">
    <property type="entry name" value="TAT_signal"/>
</dbReference>
<dbReference type="EMBL" id="RAQU01000019">
    <property type="protein sequence ID" value="RKK05299.1"/>
    <property type="molecule type" value="Genomic_DNA"/>
</dbReference>
<keyword evidence="4" id="KW-1185">Reference proteome</keyword>
<organism evidence="2 5">
    <name type="scientific">Teichococcus wenyumeiae</name>
    <dbReference type="NCBI Taxonomy" id="2478470"/>
    <lineage>
        <taxon>Bacteria</taxon>
        <taxon>Pseudomonadati</taxon>
        <taxon>Pseudomonadota</taxon>
        <taxon>Alphaproteobacteria</taxon>
        <taxon>Acetobacterales</taxon>
        <taxon>Roseomonadaceae</taxon>
        <taxon>Roseomonas</taxon>
    </lineage>
</organism>
<protein>
    <submittedName>
        <fullName evidence="2">Uncharacterized protein</fullName>
    </submittedName>
</protein>
<sequence length="250" mass="25689">MAPRPFSRRAALAAAALLPATATAAVSGTPAAPLTDLLLLDLARAIHAADDALEAACRAANHAEDTPNEAALNLAVHAAHERLERLISQAASVPAAGSMGLAAKGMIVGRAIAGGTTTAERELGNSLRRDAVRLFPEMTGGVGPASTQVALRIHPDGALISACAEHVANVEAYDMGDGEVECDPLWLAYAQTRDTITDAKPQTMAGVLAKARAAKAEAMTLAGREDPQNGPAAGWAWDLVGDLLRLGEAR</sequence>
<dbReference type="AlphaFoldDB" id="A0A3A9K1T3"/>
<dbReference type="PROSITE" id="PS51318">
    <property type="entry name" value="TAT"/>
    <property type="match status" value="1"/>
</dbReference>
<accession>A0A3A9K1T3</accession>
<evidence type="ECO:0000313" key="2">
    <source>
        <dbReference type="EMBL" id="RKK05299.1"/>
    </source>
</evidence>